<dbReference type="EMBL" id="LNCU01000045">
    <property type="protein sequence ID" value="KWV57070.1"/>
    <property type="molecule type" value="Genomic_DNA"/>
</dbReference>
<evidence type="ECO:0000313" key="4">
    <source>
        <dbReference type="Proteomes" id="UP000057737"/>
    </source>
</evidence>
<reference evidence="3 4" key="1">
    <citation type="submission" date="2015-11" db="EMBL/GenBank/DDBJ databases">
        <title>Draft Genome Sequence of the Strain BR 10303 (Bradyrhizobium sp.) isolated from nodules of Centrolobium paraense.</title>
        <authorList>
            <person name="Zelli J.E."/>
            <person name="Simoes-Araujo J.L."/>
            <person name="Barauna A.C."/>
            <person name="Silva K."/>
        </authorList>
    </citation>
    <scope>NUCLEOTIDE SEQUENCE [LARGE SCALE GENOMIC DNA]</scope>
    <source>
        <strain evidence="3 4">BR 10303</strain>
    </source>
</reference>
<dbReference type="Gene3D" id="1.10.101.10">
    <property type="entry name" value="PGBD-like superfamily/PGBD"/>
    <property type="match status" value="1"/>
</dbReference>
<sequence length="109" mass="12205">MQPNQQQDQQNAQDRQHQQNQQNGQQQSAQNNQPIQSPPRGEVRQVQQALDKNGFKAGPTDGRWGNETKSAVKQFQQSKQLQATGQPDQQTVADLGLDASKFQQPQGQK</sequence>
<evidence type="ECO:0000256" key="1">
    <source>
        <dbReference type="SAM" id="MobiDB-lite"/>
    </source>
</evidence>
<dbReference type="InterPro" id="IPR002477">
    <property type="entry name" value="Peptidoglycan-bd-like"/>
</dbReference>
<dbReference type="OrthoDB" id="5395100at2"/>
<feature type="compositionally biased region" description="Low complexity" evidence="1">
    <location>
        <begin position="1"/>
        <end position="35"/>
    </location>
</feature>
<feature type="compositionally biased region" description="Polar residues" evidence="1">
    <location>
        <begin position="67"/>
        <end position="92"/>
    </location>
</feature>
<gene>
    <name evidence="3" type="ORF">AS156_03665</name>
</gene>
<feature type="region of interest" description="Disordered" evidence="1">
    <location>
        <begin position="1"/>
        <end position="109"/>
    </location>
</feature>
<comment type="caution">
    <text evidence="3">The sequence shown here is derived from an EMBL/GenBank/DDBJ whole genome shotgun (WGS) entry which is preliminary data.</text>
</comment>
<evidence type="ECO:0000313" key="3">
    <source>
        <dbReference type="EMBL" id="KWV57070.1"/>
    </source>
</evidence>
<proteinExistence type="predicted"/>
<evidence type="ECO:0000259" key="2">
    <source>
        <dbReference type="Pfam" id="PF01471"/>
    </source>
</evidence>
<dbReference type="InterPro" id="IPR036366">
    <property type="entry name" value="PGBDSf"/>
</dbReference>
<dbReference type="InterPro" id="IPR036365">
    <property type="entry name" value="PGBD-like_sf"/>
</dbReference>
<dbReference type="Proteomes" id="UP000057737">
    <property type="component" value="Unassembled WGS sequence"/>
</dbReference>
<name>A0A109JXS8_9BRAD</name>
<keyword evidence="4" id="KW-1185">Reference proteome</keyword>
<organism evidence="3 4">
    <name type="scientific">Bradyrhizobium macuxiense</name>
    <dbReference type="NCBI Taxonomy" id="1755647"/>
    <lineage>
        <taxon>Bacteria</taxon>
        <taxon>Pseudomonadati</taxon>
        <taxon>Pseudomonadota</taxon>
        <taxon>Alphaproteobacteria</taxon>
        <taxon>Hyphomicrobiales</taxon>
        <taxon>Nitrobacteraceae</taxon>
        <taxon>Bradyrhizobium</taxon>
    </lineage>
</organism>
<accession>A0A109JXS8</accession>
<feature type="domain" description="Peptidoglycan binding-like" evidence="2">
    <location>
        <begin position="41"/>
        <end position="93"/>
    </location>
</feature>
<dbReference type="AlphaFoldDB" id="A0A109JXS8"/>
<protein>
    <recommendedName>
        <fullName evidence="2">Peptidoglycan binding-like domain-containing protein</fullName>
    </recommendedName>
</protein>
<dbReference type="SUPFAM" id="SSF47090">
    <property type="entry name" value="PGBD-like"/>
    <property type="match status" value="1"/>
</dbReference>
<dbReference type="Pfam" id="PF01471">
    <property type="entry name" value="PG_binding_1"/>
    <property type="match status" value="1"/>
</dbReference>